<keyword evidence="1" id="KW-0472">Membrane</keyword>
<sequence>MVSVEDKIGTDCSAIDSHPPRVPAAPLAAARRKMNFFNISVIFLVMLSLFHTTLGQENDVEEISTEEETPKRTTKRGIYGGYGYGFGYPFYGGYYGGYGGYGGFYGYPGFYGYGGYGGYYPYYLGYGGYRGYGYFH</sequence>
<proteinExistence type="predicted"/>
<name>A0A653CGL4_CALMS</name>
<feature type="transmembrane region" description="Helical" evidence="1">
    <location>
        <begin position="36"/>
        <end position="54"/>
    </location>
</feature>
<accession>A0A653CGL4</accession>
<organism evidence="2 3">
    <name type="scientific">Callosobruchus maculatus</name>
    <name type="common">Southern cowpea weevil</name>
    <name type="synonym">Pulse bruchid</name>
    <dbReference type="NCBI Taxonomy" id="64391"/>
    <lineage>
        <taxon>Eukaryota</taxon>
        <taxon>Metazoa</taxon>
        <taxon>Ecdysozoa</taxon>
        <taxon>Arthropoda</taxon>
        <taxon>Hexapoda</taxon>
        <taxon>Insecta</taxon>
        <taxon>Pterygota</taxon>
        <taxon>Neoptera</taxon>
        <taxon>Endopterygota</taxon>
        <taxon>Coleoptera</taxon>
        <taxon>Polyphaga</taxon>
        <taxon>Cucujiformia</taxon>
        <taxon>Chrysomeloidea</taxon>
        <taxon>Chrysomelidae</taxon>
        <taxon>Bruchinae</taxon>
        <taxon>Bruchini</taxon>
        <taxon>Callosobruchus</taxon>
    </lineage>
</organism>
<evidence type="ECO:0000313" key="3">
    <source>
        <dbReference type="Proteomes" id="UP000410492"/>
    </source>
</evidence>
<dbReference type="AlphaFoldDB" id="A0A653CGL4"/>
<dbReference type="Proteomes" id="UP000410492">
    <property type="component" value="Unassembled WGS sequence"/>
</dbReference>
<gene>
    <name evidence="2" type="ORF">CALMAC_LOCUS8906</name>
</gene>
<protein>
    <submittedName>
        <fullName evidence="2">Uncharacterized protein</fullName>
    </submittedName>
</protein>
<evidence type="ECO:0000313" key="2">
    <source>
        <dbReference type="EMBL" id="VEN47007.1"/>
    </source>
</evidence>
<dbReference type="EMBL" id="CAACVG010007774">
    <property type="protein sequence ID" value="VEN47007.1"/>
    <property type="molecule type" value="Genomic_DNA"/>
</dbReference>
<evidence type="ECO:0000256" key="1">
    <source>
        <dbReference type="SAM" id="Phobius"/>
    </source>
</evidence>
<keyword evidence="1" id="KW-0812">Transmembrane</keyword>
<reference evidence="2 3" key="1">
    <citation type="submission" date="2019-01" db="EMBL/GenBank/DDBJ databases">
        <authorList>
            <person name="Sayadi A."/>
        </authorList>
    </citation>
    <scope>NUCLEOTIDE SEQUENCE [LARGE SCALE GENOMIC DNA]</scope>
</reference>
<keyword evidence="1" id="KW-1133">Transmembrane helix</keyword>
<keyword evidence="3" id="KW-1185">Reference proteome</keyword>